<dbReference type="PANTHER" id="PTHR24253:SF144">
    <property type="entry name" value="CHYMOTRYPSIN-LIKE PROTEASE CTRL-1-RELATED"/>
    <property type="match status" value="1"/>
</dbReference>
<dbReference type="AlphaFoldDB" id="A0AAZ3S4F2"/>
<dbReference type="Ensembl" id="ENSOTST00005172893.1">
    <property type="protein sequence ID" value="ENSOTSP00005147922.1"/>
    <property type="gene ID" value="ENSOTSG00005032784.2"/>
</dbReference>
<reference evidence="11" key="1">
    <citation type="journal article" date="2018" name="PLoS ONE">
        <title>Chinook salmon (Oncorhynchus tshawytscha) genome and transcriptome.</title>
        <authorList>
            <person name="Christensen K.A."/>
            <person name="Leong J.S."/>
            <person name="Sakhrani D."/>
            <person name="Biagi C.A."/>
            <person name="Minkley D.R."/>
            <person name="Withler R.E."/>
            <person name="Rondeau E.B."/>
            <person name="Koop B.F."/>
            <person name="Devlin R.H."/>
        </authorList>
    </citation>
    <scope>NUCLEOTIDE SEQUENCE [LARGE SCALE GENOMIC DNA]</scope>
</reference>
<keyword evidence="11" id="KW-1185">Reference proteome</keyword>
<dbReference type="Proteomes" id="UP000694402">
    <property type="component" value="Unassembled WGS sequence"/>
</dbReference>
<protein>
    <recommendedName>
        <fullName evidence="9">Peptidase S1 domain-containing protein</fullName>
    </recommendedName>
</protein>
<accession>A0AAZ3S4F2</accession>
<dbReference type="SUPFAM" id="SSF50494">
    <property type="entry name" value="Trypsin-like serine proteases"/>
    <property type="match status" value="1"/>
</dbReference>
<evidence type="ECO:0000256" key="7">
    <source>
        <dbReference type="RuleBase" id="RU363034"/>
    </source>
</evidence>
<evidence type="ECO:0000313" key="11">
    <source>
        <dbReference type="Proteomes" id="UP000694402"/>
    </source>
</evidence>
<evidence type="ECO:0000256" key="4">
    <source>
        <dbReference type="ARBA" id="ARBA00022825"/>
    </source>
</evidence>
<gene>
    <name evidence="10" type="primary">LOC112258411</name>
</gene>
<dbReference type="PANTHER" id="PTHR24253">
    <property type="entry name" value="TRANSMEMBRANE PROTEASE SERINE"/>
    <property type="match status" value="1"/>
</dbReference>
<keyword evidence="5" id="KW-1015">Disulfide bond</keyword>
<keyword evidence="3 7" id="KW-0378">Hydrolase</keyword>
<dbReference type="InterPro" id="IPR001254">
    <property type="entry name" value="Trypsin_dom"/>
</dbReference>
<proteinExistence type="predicted"/>
<reference evidence="10" key="2">
    <citation type="submission" date="2025-08" db="UniProtKB">
        <authorList>
            <consortium name="Ensembl"/>
        </authorList>
    </citation>
    <scope>IDENTIFICATION</scope>
</reference>
<reference evidence="10" key="3">
    <citation type="submission" date="2025-09" db="UniProtKB">
        <authorList>
            <consortium name="Ensembl"/>
        </authorList>
    </citation>
    <scope>IDENTIFICATION</scope>
</reference>
<dbReference type="InterPro" id="IPR018114">
    <property type="entry name" value="TRYPSIN_HIS"/>
</dbReference>
<keyword evidence="4 7" id="KW-0720">Serine protease</keyword>
<dbReference type="SMART" id="SM00020">
    <property type="entry name" value="Tryp_SPc"/>
    <property type="match status" value="1"/>
</dbReference>
<keyword evidence="8" id="KW-0472">Membrane</keyword>
<dbReference type="InterPro" id="IPR043504">
    <property type="entry name" value="Peptidase_S1_PA_chymotrypsin"/>
</dbReference>
<evidence type="ECO:0000256" key="5">
    <source>
        <dbReference type="ARBA" id="ARBA00023157"/>
    </source>
</evidence>
<dbReference type="FunFam" id="2.40.10.10:FF:000057">
    <property type="entry name" value="Zgc:100868"/>
    <property type="match status" value="1"/>
</dbReference>
<dbReference type="GO" id="GO:0004252">
    <property type="term" value="F:serine-type endopeptidase activity"/>
    <property type="evidence" value="ECO:0007669"/>
    <property type="project" value="InterPro"/>
</dbReference>
<feature type="domain" description="Peptidase S1" evidence="9">
    <location>
        <begin position="83"/>
        <end position="317"/>
    </location>
</feature>
<dbReference type="PRINTS" id="PR00722">
    <property type="entry name" value="CHYMOTRYPSIN"/>
</dbReference>
<evidence type="ECO:0000256" key="1">
    <source>
        <dbReference type="ARBA" id="ARBA00022670"/>
    </source>
</evidence>
<dbReference type="PROSITE" id="PS50240">
    <property type="entry name" value="TRYPSIN_DOM"/>
    <property type="match status" value="1"/>
</dbReference>
<dbReference type="PROSITE" id="PS00134">
    <property type="entry name" value="TRYPSIN_HIS"/>
    <property type="match status" value="1"/>
</dbReference>
<dbReference type="InterPro" id="IPR033116">
    <property type="entry name" value="TRYPSIN_SER"/>
</dbReference>
<evidence type="ECO:0000256" key="2">
    <source>
        <dbReference type="ARBA" id="ARBA00022729"/>
    </source>
</evidence>
<organism evidence="10 11">
    <name type="scientific">Oncorhynchus tshawytscha</name>
    <name type="common">Chinook salmon</name>
    <name type="synonym">Salmo tshawytscha</name>
    <dbReference type="NCBI Taxonomy" id="74940"/>
    <lineage>
        <taxon>Eukaryota</taxon>
        <taxon>Metazoa</taxon>
        <taxon>Chordata</taxon>
        <taxon>Craniata</taxon>
        <taxon>Vertebrata</taxon>
        <taxon>Euteleostomi</taxon>
        <taxon>Actinopterygii</taxon>
        <taxon>Neopterygii</taxon>
        <taxon>Teleostei</taxon>
        <taxon>Protacanthopterygii</taxon>
        <taxon>Salmoniformes</taxon>
        <taxon>Salmonidae</taxon>
        <taxon>Salmoninae</taxon>
        <taxon>Oncorhynchus</taxon>
    </lineage>
</organism>
<sequence>MTSIVRYVSHPDSIQTLPTYVHTYSTSPFNKEYFKDRTQKARAADRMDSWWALCAAVVTLTSIGKGGHAQLDVCGTAPLNTKIVGGLNAVAGSWPWQASLHRSSGHFCGGSLVNKDWVLTAAHCFASTSTSGLLVYLGRQNQKSVNPNEVSRAVSQIIRHPNYNSATNDNDICLLKLSSSVTFTNYIRPVCLTAGGSTYYNGTTSWVTGWGNINSGVSLPSPQTLQEVELPIVGNRKCTCLYAGVGSITGNMICAGLLAGGKDSCQGDSGGPLVSKSGLVWIQSGVVSFGVSCAKPNFPGVYARVSQYQAWIKSQISTDQPGFVTFSSSGNNSDLTVTCAALSGGATHLLSFSLSLLLSLSPILLSFYLFL</sequence>
<evidence type="ECO:0000256" key="6">
    <source>
        <dbReference type="ARBA" id="ARBA00023180"/>
    </source>
</evidence>
<keyword evidence="2" id="KW-0732">Signal</keyword>
<evidence type="ECO:0000256" key="8">
    <source>
        <dbReference type="SAM" id="Phobius"/>
    </source>
</evidence>
<dbReference type="Pfam" id="PF00089">
    <property type="entry name" value="Trypsin"/>
    <property type="match status" value="1"/>
</dbReference>
<keyword evidence="1 7" id="KW-0645">Protease</keyword>
<dbReference type="CDD" id="cd00190">
    <property type="entry name" value="Tryp_SPc"/>
    <property type="match status" value="1"/>
</dbReference>
<evidence type="ECO:0000256" key="3">
    <source>
        <dbReference type="ARBA" id="ARBA00022801"/>
    </source>
</evidence>
<dbReference type="PROSITE" id="PS00135">
    <property type="entry name" value="TRYPSIN_SER"/>
    <property type="match status" value="1"/>
</dbReference>
<feature type="transmembrane region" description="Helical" evidence="8">
    <location>
        <begin position="349"/>
        <end position="370"/>
    </location>
</feature>
<dbReference type="GO" id="GO:0006508">
    <property type="term" value="P:proteolysis"/>
    <property type="evidence" value="ECO:0007669"/>
    <property type="project" value="UniProtKB-KW"/>
</dbReference>
<dbReference type="Gene3D" id="2.40.10.10">
    <property type="entry name" value="Trypsin-like serine proteases"/>
    <property type="match status" value="1"/>
</dbReference>
<name>A0AAZ3S4F2_ONCTS</name>
<evidence type="ECO:0000259" key="9">
    <source>
        <dbReference type="PROSITE" id="PS50240"/>
    </source>
</evidence>
<dbReference type="GeneTree" id="ENSGT00940000163852"/>
<keyword evidence="6" id="KW-0325">Glycoprotein</keyword>
<dbReference type="InterPro" id="IPR001314">
    <property type="entry name" value="Peptidase_S1A"/>
</dbReference>
<evidence type="ECO:0000313" key="10">
    <source>
        <dbReference type="Ensembl" id="ENSOTSP00005147922.1"/>
    </source>
</evidence>
<dbReference type="InterPro" id="IPR009003">
    <property type="entry name" value="Peptidase_S1_PA"/>
</dbReference>
<keyword evidence="8" id="KW-0812">Transmembrane</keyword>
<keyword evidence="8" id="KW-1133">Transmembrane helix</keyword>